<sequence length="1892" mass="206367">MKTLYCILAFFSLFSVSIICATPTVTTNPATTVTDLNVTLNGSVQVNSIGQWLCDFEYGETNELGATEFGTPYYIEGAAAGNDTINTSLNLKTKPNTTYYFRLRLRDMDNDLTATYGDIHSFTTQVASTVPSVTILPHLTPVPITHEAAELRSDIFSGSSFCKVYLQYGLSPEILDKEAALEALISPNETRESRIYISELTPSTQYYYRWVGSNAEGSTYSDVSSFTTTAAPTIEPTPATSVVADSAVVHATVSRNGGLFPFIYLEYGETTDYGKTINIGNLYDAEGVASISQQLTNLKSDTTYHYRFYTQQNQKRTTVYSQDLTFTTRVDGEAPTFLGQSQSIPGVSHSHVTSTSLFSGTADTILKVEYGTTNSFGNVQQLDNQLEGFTTHLDTQIRIPELTPETEYFYRFVASNAAGTTYSDTESFTTLAPPTIINNGVESLGSYSSKVSATFTNFGNTASPGVEWGTTQEYGSSKELYKISGATTSTQTANIGAEPSTTYHYRFYIFDGTNYHYSENKTLTSAPIPLLPNLSDVKIRDIPFGVFNNPYRKQISSDSAQMTVWLHPGASDTTLTLQYGLTNSLGQRSHEISHLAAGSDTELKYVELFNLQPETTYFWRFKATNAHGTVYSDIQSFQTHSDPLTVSDTPISVTDSSATLVGKITPDLWHYDLDFVFGTSPELTETIEQTSPDYVYGVYDGIVDISTRNVTAPVAGLQPNTTYYYKLRAKTNHFFPPTYFYGALRSFTTSAPSTLPTITQGLGLLNKTDNSAQVILGGFRSNSSDASVTFEYGKTSSFGSEFIHPETFPAYTSQSPNAELTGLEPNTLYHVRAKVTNAAGSKYTAPLLFTTHPPGNAPSFSGQPLTDTVGTNSATLLGGLLNTGDADTVITFEYGTDNSYGSEITLQLDGNLTTTPQAGVTSLQSGTTYYFRAKATNIYGSAISPEASFTTAFSPQAETLGTSDITDITATLHSEFSPNNVFGFMYLKWGESSVDENEASLGNTGNNEASIIARSYTLTGLKPNTSYKYRAVFRDRYGMLYHGDEKSFTTPDPATLPSIIGTPYTTELSQTATKIQVEGVNAGGSAATLSVEYGTTSNYGLVATLTETTPAGQNGDKPTIQLENLTANTLYYARFKVSNNQGITYSEQITFSTNFEISTLAATDLTHHEVTFNGSINPAGQQLKAFFQWKPESSQNFYSSSIHTELDGFSSASLDLHNQGFPSSSTYTYRIAATDQGGFTHYGNEQSFTLDPLPTSPSILGDISISSQPTYNAASFRSRTISAGDQETTLIAEYGKNNSFDQTLEIKTLIPNQTTSISFNLTNLDPNSEYQVRLRAQSSLGADTSNVVTFSTKANPVLAVLPASGVADHSATMNATLIPNGGSVSRARIIYGTEGLFNRTIYSPTYTSNPDTGEFVLSHNLTNLIPSTVYNYKLVIDNFETEIMYFTTNPASTLPSINSPITIVSSYVSSSTPGAPRQRLNLSDTKVRIDSGQISSGSTNAQVYLQFGTTTSYGNEVSLGTAPTYYNNSSFTKVLENLSPNTKYHLRIKASNEQGTTFSEDFSFTTYATPTLSINSVTQITDTSALVNATVDPKGRLLSVRASFKQTSDATYNYSASSSKPVNSPTTLYLFIDKNLEPEKDYQVRLSTSDDFNSYYSNEETFTTLIANTPPRITGQLLVSDISNERAALSFTNSTDTIVFTGSSDTSVSFEYGTDETFSSSYNYPSAYAPGQKISSLSTLHLSNLTANTTYFVRLKAQNAQGITYSTPTQFTTLPPILVKTGEASEITEFSAKITGEINRMLPEGVSSPTTRTYIEWGITESLGSTTSFSWSPTTLTNLTPGTQYYYRLKSKYFYDTQYHYGSVKSFTTLPATSLPSHGDRPEWHGLKRFFV</sequence>
<keyword evidence="2" id="KW-0732">Signal</keyword>
<evidence type="ECO:0000259" key="3">
    <source>
        <dbReference type="PROSITE" id="PS50853"/>
    </source>
</evidence>
<feature type="domain" description="Fibronectin type-III" evidence="3">
    <location>
        <begin position="758"/>
        <end position="854"/>
    </location>
</feature>
<protein>
    <recommendedName>
        <fullName evidence="3">Fibronectin type-III domain-containing protein</fullName>
    </recommendedName>
</protein>
<dbReference type="InterPro" id="IPR036116">
    <property type="entry name" value="FN3_sf"/>
</dbReference>
<dbReference type="PANTHER" id="PTHR13817">
    <property type="entry name" value="TITIN"/>
    <property type="match status" value="1"/>
</dbReference>
<dbReference type="SUPFAM" id="SSF49265">
    <property type="entry name" value="Fibronectin type III"/>
    <property type="match status" value="5"/>
</dbReference>
<proteinExistence type="predicted"/>
<dbReference type="SMART" id="SM00060">
    <property type="entry name" value="FN3"/>
    <property type="match status" value="12"/>
</dbReference>
<keyword evidence="5" id="KW-1185">Reference proteome</keyword>
<feature type="signal peptide" evidence="2">
    <location>
        <begin position="1"/>
        <end position="21"/>
    </location>
</feature>
<evidence type="ECO:0000256" key="2">
    <source>
        <dbReference type="SAM" id="SignalP"/>
    </source>
</evidence>
<dbReference type="EMBL" id="JBHUJB010000023">
    <property type="protein sequence ID" value="MFD2158407.1"/>
    <property type="molecule type" value="Genomic_DNA"/>
</dbReference>
<feature type="domain" description="Fibronectin type-III" evidence="3">
    <location>
        <begin position="1256"/>
        <end position="1355"/>
    </location>
</feature>
<dbReference type="Gene3D" id="2.60.40.10">
    <property type="entry name" value="Immunoglobulins"/>
    <property type="match status" value="3"/>
</dbReference>
<evidence type="ECO:0000256" key="1">
    <source>
        <dbReference type="ARBA" id="ARBA00022737"/>
    </source>
</evidence>
<evidence type="ECO:0000313" key="5">
    <source>
        <dbReference type="Proteomes" id="UP001597389"/>
    </source>
</evidence>
<feature type="domain" description="Fibronectin type-III" evidence="3">
    <location>
        <begin position="1472"/>
        <end position="1569"/>
    </location>
</feature>
<dbReference type="PROSITE" id="PS50853">
    <property type="entry name" value="FN3"/>
    <property type="match status" value="4"/>
</dbReference>
<evidence type="ECO:0000313" key="4">
    <source>
        <dbReference type="EMBL" id="MFD2158407.1"/>
    </source>
</evidence>
<dbReference type="InterPro" id="IPR013783">
    <property type="entry name" value="Ig-like_fold"/>
</dbReference>
<keyword evidence="1" id="KW-0677">Repeat</keyword>
<dbReference type="Proteomes" id="UP001597389">
    <property type="component" value="Unassembled WGS sequence"/>
</dbReference>
<feature type="domain" description="Fibronectin type-III" evidence="3">
    <location>
        <begin position="1670"/>
        <end position="1776"/>
    </location>
</feature>
<dbReference type="RefSeq" id="WP_377088635.1">
    <property type="nucleotide sequence ID" value="NZ_JBHSJL010000014.1"/>
</dbReference>
<dbReference type="PANTHER" id="PTHR13817:SF73">
    <property type="entry name" value="FIBRONECTIN TYPE-III DOMAIN-CONTAINING PROTEIN"/>
    <property type="match status" value="1"/>
</dbReference>
<comment type="caution">
    <text evidence="4">The sequence shown here is derived from an EMBL/GenBank/DDBJ whole genome shotgun (WGS) entry which is preliminary data.</text>
</comment>
<gene>
    <name evidence="4" type="ORF">ACFSW8_05815</name>
</gene>
<feature type="chain" id="PRO_5045694114" description="Fibronectin type-III domain-containing protein" evidence="2">
    <location>
        <begin position="22"/>
        <end position="1892"/>
    </location>
</feature>
<dbReference type="InterPro" id="IPR003961">
    <property type="entry name" value="FN3_dom"/>
</dbReference>
<name>A0ABW4Z9V9_9BACT</name>
<dbReference type="InterPro" id="IPR050964">
    <property type="entry name" value="Striated_Muscle_Regulatory"/>
</dbReference>
<accession>A0ABW4Z9V9</accession>
<organism evidence="4 5">
    <name type="scientific">Rubritalea tangerina</name>
    <dbReference type="NCBI Taxonomy" id="430798"/>
    <lineage>
        <taxon>Bacteria</taxon>
        <taxon>Pseudomonadati</taxon>
        <taxon>Verrucomicrobiota</taxon>
        <taxon>Verrucomicrobiia</taxon>
        <taxon>Verrucomicrobiales</taxon>
        <taxon>Rubritaleaceae</taxon>
        <taxon>Rubritalea</taxon>
    </lineage>
</organism>
<reference evidence="5" key="1">
    <citation type="journal article" date="2019" name="Int. J. Syst. Evol. Microbiol.">
        <title>The Global Catalogue of Microorganisms (GCM) 10K type strain sequencing project: providing services to taxonomists for standard genome sequencing and annotation.</title>
        <authorList>
            <consortium name="The Broad Institute Genomics Platform"/>
            <consortium name="The Broad Institute Genome Sequencing Center for Infectious Disease"/>
            <person name="Wu L."/>
            <person name="Ma J."/>
        </authorList>
    </citation>
    <scope>NUCLEOTIDE SEQUENCE [LARGE SCALE GENOMIC DNA]</scope>
    <source>
        <strain evidence="5">CCUG 57942</strain>
    </source>
</reference>